<keyword evidence="11" id="KW-1185">Reference proteome</keyword>
<evidence type="ECO:0000256" key="9">
    <source>
        <dbReference type="SAM" id="Phobius"/>
    </source>
</evidence>
<dbReference type="AlphaFoldDB" id="A0A4Y7KZF1"/>
<keyword evidence="7 9" id="KW-0472">Membrane</keyword>
<evidence type="ECO:0000256" key="7">
    <source>
        <dbReference type="ARBA" id="ARBA00023136"/>
    </source>
</evidence>
<dbReference type="EMBL" id="CM010723">
    <property type="protein sequence ID" value="RZC78147.1"/>
    <property type="molecule type" value="Genomic_DNA"/>
</dbReference>
<dbReference type="GO" id="GO:0034220">
    <property type="term" value="P:monoatomic ion transmembrane transport"/>
    <property type="evidence" value="ECO:0007669"/>
    <property type="project" value="UniProtKB-KW"/>
</dbReference>
<feature type="transmembrane region" description="Helical" evidence="9">
    <location>
        <begin position="85"/>
        <end position="104"/>
    </location>
</feature>
<comment type="subcellular location">
    <subcellularLocation>
        <location evidence="1">Membrane</location>
        <topology evidence="1">Multi-pass membrane protein</topology>
    </subcellularLocation>
</comment>
<evidence type="ECO:0008006" key="12">
    <source>
        <dbReference type="Google" id="ProtNLM"/>
    </source>
</evidence>
<evidence type="ECO:0000313" key="11">
    <source>
        <dbReference type="Proteomes" id="UP000316621"/>
    </source>
</evidence>
<dbReference type="PANTHER" id="PTHR31086">
    <property type="entry name" value="ALUMINUM-ACTIVATED MALATE TRANSPORTER 10"/>
    <property type="match status" value="1"/>
</dbReference>
<evidence type="ECO:0000313" key="10">
    <source>
        <dbReference type="EMBL" id="RZC78147.1"/>
    </source>
</evidence>
<gene>
    <name evidence="10" type="ORF">C5167_002351</name>
</gene>
<organism evidence="10 11">
    <name type="scientific">Papaver somniferum</name>
    <name type="common">Opium poppy</name>
    <dbReference type="NCBI Taxonomy" id="3469"/>
    <lineage>
        <taxon>Eukaryota</taxon>
        <taxon>Viridiplantae</taxon>
        <taxon>Streptophyta</taxon>
        <taxon>Embryophyta</taxon>
        <taxon>Tracheophyta</taxon>
        <taxon>Spermatophyta</taxon>
        <taxon>Magnoliopsida</taxon>
        <taxon>Ranunculales</taxon>
        <taxon>Papaveraceae</taxon>
        <taxon>Papaveroideae</taxon>
        <taxon>Papaver</taxon>
    </lineage>
</organism>
<feature type="transmembrane region" description="Helical" evidence="9">
    <location>
        <begin position="137"/>
        <end position="159"/>
    </location>
</feature>
<keyword evidence="3" id="KW-0813">Transport</keyword>
<evidence type="ECO:0000256" key="6">
    <source>
        <dbReference type="ARBA" id="ARBA00023065"/>
    </source>
</evidence>
<evidence type="ECO:0000256" key="8">
    <source>
        <dbReference type="ARBA" id="ARBA00023303"/>
    </source>
</evidence>
<dbReference type="Pfam" id="PF11744">
    <property type="entry name" value="ALMT"/>
    <property type="match status" value="1"/>
</dbReference>
<dbReference type="GO" id="GO:0015743">
    <property type="term" value="P:malate transport"/>
    <property type="evidence" value="ECO:0007669"/>
    <property type="project" value="InterPro"/>
</dbReference>
<evidence type="ECO:0000256" key="2">
    <source>
        <dbReference type="ARBA" id="ARBA00007079"/>
    </source>
</evidence>
<name>A0A4Y7KZF1_PAPSO</name>
<evidence type="ECO:0000256" key="1">
    <source>
        <dbReference type="ARBA" id="ARBA00004141"/>
    </source>
</evidence>
<proteinExistence type="inferred from homology"/>
<feature type="transmembrane region" description="Helical" evidence="9">
    <location>
        <begin position="196"/>
        <end position="216"/>
    </location>
</feature>
<keyword evidence="6" id="KW-0406">Ion transport</keyword>
<protein>
    <recommendedName>
        <fullName evidence="12">Aluminum-activated malate transporter</fullName>
    </recommendedName>
</protein>
<keyword evidence="8" id="KW-0407">Ion channel</keyword>
<reference evidence="10 11" key="1">
    <citation type="journal article" date="2018" name="Science">
        <title>The opium poppy genome and morphinan production.</title>
        <authorList>
            <person name="Guo L."/>
            <person name="Winzer T."/>
            <person name="Yang X."/>
            <person name="Li Y."/>
            <person name="Ning Z."/>
            <person name="He Z."/>
            <person name="Teodor R."/>
            <person name="Lu Y."/>
            <person name="Bowser T.A."/>
            <person name="Graham I.A."/>
            <person name="Ye K."/>
        </authorList>
    </citation>
    <scope>NUCLEOTIDE SEQUENCE [LARGE SCALE GENOMIC DNA]</scope>
    <source>
        <strain evidence="11">cv. HN1</strain>
        <tissue evidence="10">Leaves</tissue>
    </source>
</reference>
<dbReference type="InterPro" id="IPR020966">
    <property type="entry name" value="ALMT"/>
</dbReference>
<dbReference type="GO" id="GO:0016020">
    <property type="term" value="C:membrane"/>
    <property type="evidence" value="ECO:0007669"/>
    <property type="project" value="UniProtKB-SubCell"/>
</dbReference>
<dbReference type="STRING" id="3469.A0A4Y7KZF1"/>
<accession>A0A4Y7KZF1</accession>
<feature type="transmembrane region" description="Helical" evidence="9">
    <location>
        <begin position="110"/>
        <end position="130"/>
    </location>
</feature>
<keyword evidence="5 9" id="KW-1133">Transmembrane helix</keyword>
<feature type="transmembrane region" description="Helical" evidence="9">
    <location>
        <begin position="54"/>
        <end position="73"/>
    </location>
</feature>
<sequence>MDIESGKIDSQISNGKYFESGFEWFKGLTGKIIRSGTEFEGKVEKLGRDDPRRLIHSLKVGITLALVAILFYFSPIYGGFKSATMCAILTVVVVFEFSVGATLGKGMNRAIATFVGAGLGVAIHHLADLAGKGGEPILLGSFVFLLAATASFSRFLPGIKARYDYGVLTFILTFSLVSVSGYRIDEIFELVLHRFSTVLIGCLICVMISVFVYPVWAGEDLHNQTCLNMEKLGDLLEAIGKDGLVHDNNTSKSLLHLPGCESIINSKAAVESLLNFARWEPPHGKFRYGHPWKHYLKTNMVTLQCAYKIQSLCNSIKTSQTQSVELSKMIQKESITMCIESGKALKELSDSIKMMAYSESVLKHLKNSANSADNIKFSLQSCKLEDTNIFELMPVIQTTTLLMEVIESIGSIVDSVHEFSSLAKFKGSEVPKPQVECICSDDQAAHVVIMGGMKWMIGSGGTEEGAAAMGPGVETGGEVGGELVHFDGPLTFTTDAKGLKEKIARSRREFEIEVNFLANFRLGHLLERQCMELIYHNGSGCRDTSTTGDELLNTLKLALHHGDPSPAARPEVQQLEEMKPDYFQFC</sequence>
<dbReference type="Proteomes" id="UP000316621">
    <property type="component" value="Chromosome 9"/>
</dbReference>
<keyword evidence="4 9" id="KW-0812">Transmembrane</keyword>
<evidence type="ECO:0000256" key="4">
    <source>
        <dbReference type="ARBA" id="ARBA00022692"/>
    </source>
</evidence>
<evidence type="ECO:0000256" key="3">
    <source>
        <dbReference type="ARBA" id="ARBA00022448"/>
    </source>
</evidence>
<evidence type="ECO:0000256" key="5">
    <source>
        <dbReference type="ARBA" id="ARBA00022989"/>
    </source>
</evidence>
<comment type="similarity">
    <text evidence="2">Belongs to the aromatic acid exporter (TC 2.A.85) family.</text>
</comment>
<feature type="transmembrane region" description="Helical" evidence="9">
    <location>
        <begin position="165"/>
        <end position="184"/>
    </location>
</feature>
<dbReference type="Gramene" id="RZC78147">
    <property type="protein sequence ID" value="RZC78147"/>
    <property type="gene ID" value="C5167_002351"/>
</dbReference>